<feature type="domain" description="MannoseP isomerase/GMP-like beta-helix" evidence="1">
    <location>
        <begin position="101"/>
        <end position="150"/>
    </location>
</feature>
<reference evidence="2 3" key="1">
    <citation type="submission" date="2016-11" db="EMBL/GenBank/DDBJ databases">
        <authorList>
            <person name="Jaros S."/>
            <person name="Januszkiewicz K."/>
            <person name="Wedrychowicz H."/>
        </authorList>
    </citation>
    <scope>NUCLEOTIDE SEQUENCE [LARGE SCALE GENOMIC DNA]</scope>
    <source>
        <strain evidence="2 3">DSM 21758</strain>
    </source>
</reference>
<dbReference type="PANTHER" id="PTHR46390:SF1">
    <property type="entry name" value="MANNOSE-1-PHOSPHATE GUANYLYLTRANSFERASE"/>
    <property type="match status" value="1"/>
</dbReference>
<protein>
    <submittedName>
        <fullName evidence="2">Mannose-6-phosphate isomerase</fullName>
    </submittedName>
</protein>
<accession>A0A1M6LPK1</accession>
<dbReference type="OrthoDB" id="9806359at2"/>
<name>A0A1M6LPK1_9CLOT</name>
<dbReference type="InterPro" id="IPR051161">
    <property type="entry name" value="Mannose-6P_isomerase_type2"/>
</dbReference>
<keyword evidence="3" id="KW-1185">Reference proteome</keyword>
<organism evidence="2 3">
    <name type="scientific">Clostridium cavendishii DSM 21758</name>
    <dbReference type="NCBI Taxonomy" id="1121302"/>
    <lineage>
        <taxon>Bacteria</taxon>
        <taxon>Bacillati</taxon>
        <taxon>Bacillota</taxon>
        <taxon>Clostridia</taxon>
        <taxon>Eubacteriales</taxon>
        <taxon>Clostridiaceae</taxon>
        <taxon>Clostridium</taxon>
    </lineage>
</organism>
<dbReference type="GO" id="GO:0009298">
    <property type="term" value="P:GDP-mannose biosynthetic process"/>
    <property type="evidence" value="ECO:0007669"/>
    <property type="project" value="TreeGrafter"/>
</dbReference>
<dbReference type="Pfam" id="PF22640">
    <property type="entry name" value="ManC_GMP_beta-helix"/>
    <property type="match status" value="1"/>
</dbReference>
<dbReference type="SUPFAM" id="SSF53448">
    <property type="entry name" value="Nucleotide-diphospho-sugar transferases"/>
    <property type="match status" value="1"/>
</dbReference>
<evidence type="ECO:0000259" key="1">
    <source>
        <dbReference type="Pfam" id="PF22640"/>
    </source>
</evidence>
<evidence type="ECO:0000313" key="2">
    <source>
        <dbReference type="EMBL" id="SHJ73126.1"/>
    </source>
</evidence>
<dbReference type="PANTHER" id="PTHR46390">
    <property type="entry name" value="MANNOSE-1-PHOSPHATE GUANYLYLTRANSFERASE"/>
    <property type="match status" value="1"/>
</dbReference>
<sequence length="160" mass="18569">MFVIRADVILREIEKYIPKMYKSLMEIYKHLGEIDEEEVIREQYNLIDGISIDFGVMQKTRKAFVIKSDFSWDDIGSFTALSRFLGSNRSNAVSEKVFLEECENCAVFGEKKKLIIGFGVKDLVIVDAGDVILVMDKNRDQEIKHLLNNLSEQEEYKDYL</sequence>
<dbReference type="SUPFAM" id="SSF159283">
    <property type="entry name" value="Guanosine diphospho-D-mannose pyrophosphorylase/mannose-6-phosphate isomerase linker domain"/>
    <property type="match status" value="1"/>
</dbReference>
<dbReference type="EMBL" id="FQZB01000010">
    <property type="protein sequence ID" value="SHJ73126.1"/>
    <property type="molecule type" value="Genomic_DNA"/>
</dbReference>
<dbReference type="STRING" id="1121302.SAMN02745163_02450"/>
<dbReference type="InterPro" id="IPR054566">
    <property type="entry name" value="ManC/GMP-like_b-helix"/>
</dbReference>
<evidence type="ECO:0000313" key="3">
    <source>
        <dbReference type="Proteomes" id="UP000184310"/>
    </source>
</evidence>
<dbReference type="Gene3D" id="3.90.550.10">
    <property type="entry name" value="Spore Coat Polysaccharide Biosynthesis Protein SpsA, Chain A"/>
    <property type="match status" value="1"/>
</dbReference>
<gene>
    <name evidence="2" type="ORF">SAMN02745163_02450</name>
</gene>
<dbReference type="GO" id="GO:0004475">
    <property type="term" value="F:mannose-1-phosphate guanylyltransferase (GTP) activity"/>
    <property type="evidence" value="ECO:0007669"/>
    <property type="project" value="TreeGrafter"/>
</dbReference>
<dbReference type="GO" id="GO:0016853">
    <property type="term" value="F:isomerase activity"/>
    <property type="evidence" value="ECO:0007669"/>
    <property type="project" value="UniProtKB-KW"/>
</dbReference>
<dbReference type="InterPro" id="IPR029044">
    <property type="entry name" value="Nucleotide-diphossugar_trans"/>
</dbReference>
<keyword evidence="2" id="KW-0413">Isomerase</keyword>
<dbReference type="AlphaFoldDB" id="A0A1M6LPK1"/>
<dbReference type="Proteomes" id="UP000184310">
    <property type="component" value="Unassembled WGS sequence"/>
</dbReference>
<proteinExistence type="predicted"/>